<dbReference type="Proteomes" id="UP000321570">
    <property type="component" value="Unassembled WGS sequence"/>
</dbReference>
<evidence type="ECO:0000313" key="3">
    <source>
        <dbReference type="Proteomes" id="UP000321570"/>
    </source>
</evidence>
<dbReference type="AlphaFoldDB" id="A0A564YGS4"/>
<accession>A0A564YGS4</accession>
<gene>
    <name evidence="2" type="ORF">WMSIL1_LOCUS6197</name>
</gene>
<dbReference type="EMBL" id="CABIJS010000221">
    <property type="protein sequence ID" value="VUZ46420.1"/>
    <property type="molecule type" value="Genomic_DNA"/>
</dbReference>
<keyword evidence="3" id="KW-1185">Reference proteome</keyword>
<evidence type="ECO:0000256" key="1">
    <source>
        <dbReference type="SAM" id="MobiDB-lite"/>
    </source>
</evidence>
<feature type="region of interest" description="Disordered" evidence="1">
    <location>
        <begin position="1"/>
        <end position="24"/>
    </location>
</feature>
<reference evidence="2 3" key="1">
    <citation type="submission" date="2019-07" db="EMBL/GenBank/DDBJ databases">
        <authorList>
            <person name="Jastrzebski P J."/>
            <person name="Paukszto L."/>
            <person name="Jastrzebski P J."/>
        </authorList>
    </citation>
    <scope>NUCLEOTIDE SEQUENCE [LARGE SCALE GENOMIC DNA]</scope>
    <source>
        <strain evidence="2 3">WMS-il1</strain>
    </source>
</reference>
<proteinExistence type="predicted"/>
<name>A0A564YGS4_HYMDI</name>
<evidence type="ECO:0000313" key="2">
    <source>
        <dbReference type="EMBL" id="VUZ46420.1"/>
    </source>
</evidence>
<protein>
    <submittedName>
        <fullName evidence="2">Uncharacterized protein</fullName>
    </submittedName>
</protein>
<organism evidence="2 3">
    <name type="scientific">Hymenolepis diminuta</name>
    <name type="common">Rat tapeworm</name>
    <dbReference type="NCBI Taxonomy" id="6216"/>
    <lineage>
        <taxon>Eukaryota</taxon>
        <taxon>Metazoa</taxon>
        <taxon>Spiralia</taxon>
        <taxon>Lophotrochozoa</taxon>
        <taxon>Platyhelminthes</taxon>
        <taxon>Cestoda</taxon>
        <taxon>Eucestoda</taxon>
        <taxon>Cyclophyllidea</taxon>
        <taxon>Hymenolepididae</taxon>
        <taxon>Hymenolepis</taxon>
    </lineage>
</organism>
<sequence>MIYLSTGGTHSPFENYPTNDRISRSKDTDFVENVDIIKTALSKTSLSELQRKWLQRGLLSSSTRRNLNNKRAFNSD</sequence>